<dbReference type="EMBL" id="PVNL01000032">
    <property type="protein sequence ID" value="PRQ08969.1"/>
    <property type="molecule type" value="Genomic_DNA"/>
</dbReference>
<gene>
    <name evidence="2" type="ORF">ENSA7_13680</name>
</gene>
<reference evidence="2 3" key="1">
    <citation type="submission" date="2018-03" db="EMBL/GenBank/DDBJ databases">
        <title>Draft Genome Sequences of the Obligatory Marine Myxobacteria Enhygromyxa salina SWB007.</title>
        <authorList>
            <person name="Poehlein A."/>
            <person name="Moghaddam J.A."/>
            <person name="Harms H."/>
            <person name="Alanjari M."/>
            <person name="Koenig G.M."/>
            <person name="Daniel R."/>
            <person name="Schaeberle T.F."/>
        </authorList>
    </citation>
    <scope>NUCLEOTIDE SEQUENCE [LARGE SCALE GENOMIC DNA]</scope>
    <source>
        <strain evidence="2 3">SWB007</strain>
    </source>
</reference>
<accession>A0A2S9YV98</accession>
<evidence type="ECO:0000256" key="1">
    <source>
        <dbReference type="SAM" id="SignalP"/>
    </source>
</evidence>
<feature type="chain" id="PRO_5015590754" evidence="1">
    <location>
        <begin position="24"/>
        <end position="159"/>
    </location>
</feature>
<keyword evidence="1" id="KW-0732">Signal</keyword>
<sequence length="159" mass="16996">MRRRSIFTLLTLVLATIPLTADAEYRYLCTSVPGACEYSSPNVPKLLADVCYNPANNAIHVKGTAPCPTGTRAFNVLYGEILDPQTGQVTAYAPLDDACGAGLCIDYVPHDNPQEYTMCCENGGPCWPGGGCGGVLYWCHDGACNEDGTISCFDAELMD</sequence>
<dbReference type="AlphaFoldDB" id="A0A2S9YV98"/>
<dbReference type="Proteomes" id="UP000238823">
    <property type="component" value="Unassembled WGS sequence"/>
</dbReference>
<feature type="signal peptide" evidence="1">
    <location>
        <begin position="1"/>
        <end position="23"/>
    </location>
</feature>
<evidence type="ECO:0000313" key="3">
    <source>
        <dbReference type="Proteomes" id="UP000238823"/>
    </source>
</evidence>
<name>A0A2S9YV98_9BACT</name>
<evidence type="ECO:0000313" key="2">
    <source>
        <dbReference type="EMBL" id="PRQ08969.1"/>
    </source>
</evidence>
<dbReference type="OrthoDB" id="5531262at2"/>
<protein>
    <submittedName>
        <fullName evidence="2">Uncharacterized protein</fullName>
    </submittedName>
</protein>
<comment type="caution">
    <text evidence="2">The sequence shown here is derived from an EMBL/GenBank/DDBJ whole genome shotgun (WGS) entry which is preliminary data.</text>
</comment>
<dbReference type="RefSeq" id="WP_106088411.1">
    <property type="nucleotide sequence ID" value="NZ_PVNL01000032.1"/>
</dbReference>
<proteinExistence type="predicted"/>
<organism evidence="2 3">
    <name type="scientific">Enhygromyxa salina</name>
    <dbReference type="NCBI Taxonomy" id="215803"/>
    <lineage>
        <taxon>Bacteria</taxon>
        <taxon>Pseudomonadati</taxon>
        <taxon>Myxococcota</taxon>
        <taxon>Polyangia</taxon>
        <taxon>Nannocystales</taxon>
        <taxon>Nannocystaceae</taxon>
        <taxon>Enhygromyxa</taxon>
    </lineage>
</organism>